<organism evidence="2 3">
    <name type="scientific">candidate division WOR-3 bacterium</name>
    <dbReference type="NCBI Taxonomy" id="2052148"/>
    <lineage>
        <taxon>Bacteria</taxon>
        <taxon>Bacteria division WOR-3</taxon>
    </lineage>
</organism>
<name>A0A9C9EMT8_UNCW3</name>
<keyword evidence="1" id="KW-0812">Transmembrane</keyword>
<dbReference type="EMBL" id="DRIG01000062">
    <property type="protein sequence ID" value="HEC78631.1"/>
    <property type="molecule type" value="Genomic_DNA"/>
</dbReference>
<keyword evidence="1" id="KW-0472">Membrane</keyword>
<evidence type="ECO:0000313" key="2">
    <source>
        <dbReference type="EMBL" id="HEC78631.1"/>
    </source>
</evidence>
<sequence>MRKKKKKQKKVKKEVKEQERVFDVKFSRKNILFFGIGLILITIGFILLRTGDIILAPILLIIGYLVFFPLGILLK</sequence>
<evidence type="ECO:0008006" key="4">
    <source>
        <dbReference type="Google" id="ProtNLM"/>
    </source>
</evidence>
<feature type="transmembrane region" description="Helical" evidence="1">
    <location>
        <begin position="30"/>
        <end position="48"/>
    </location>
</feature>
<dbReference type="Proteomes" id="UP000885826">
    <property type="component" value="Unassembled WGS sequence"/>
</dbReference>
<accession>A0A9C9EMT8</accession>
<evidence type="ECO:0000313" key="3">
    <source>
        <dbReference type="Proteomes" id="UP000885826"/>
    </source>
</evidence>
<keyword evidence="1" id="KW-1133">Transmembrane helix</keyword>
<feature type="transmembrane region" description="Helical" evidence="1">
    <location>
        <begin position="54"/>
        <end position="74"/>
    </location>
</feature>
<proteinExistence type="predicted"/>
<dbReference type="AlphaFoldDB" id="A0A9C9EMT8"/>
<gene>
    <name evidence="2" type="ORF">ENI34_05760</name>
</gene>
<evidence type="ECO:0000256" key="1">
    <source>
        <dbReference type="SAM" id="Phobius"/>
    </source>
</evidence>
<reference evidence="2" key="1">
    <citation type="journal article" date="2020" name="mSystems">
        <title>Genome- and Community-Level Interaction Insights into Carbon Utilization and Element Cycling Functions of Hydrothermarchaeota in Hydrothermal Sediment.</title>
        <authorList>
            <person name="Zhou Z."/>
            <person name="Liu Y."/>
            <person name="Xu W."/>
            <person name="Pan J."/>
            <person name="Luo Z.H."/>
            <person name="Li M."/>
        </authorList>
    </citation>
    <scope>NUCLEOTIDE SEQUENCE</scope>
    <source>
        <strain evidence="2">HyVt-388</strain>
    </source>
</reference>
<protein>
    <recommendedName>
        <fullName evidence="4">DUF3098 domain-containing protein</fullName>
    </recommendedName>
</protein>
<comment type="caution">
    <text evidence="2">The sequence shown here is derived from an EMBL/GenBank/DDBJ whole genome shotgun (WGS) entry which is preliminary data.</text>
</comment>